<sequence length="242" mass="27290">MAWLRSALYMAFLTITVIPYAFACLAWSFLPLHQRYRLTMGWPRLAIWGARVILGIKWQIKGWENLPKGPAVILAKHQSAWETLFLPAYLPRQACFVYKKELHRVPFFGWGLALLGMIPINRSKGRDAFEQVVEIGQKRLNEGRWPVLFPEGTRVAPGKTARFKTGGAMLAVRTGAPVVPIALNSGECWPRNAFIKKPGRITVSIGPPIESAGRNAAEVNQLVQKWIESEMRILNPERYGAK</sequence>
<dbReference type="GO" id="GO:0006654">
    <property type="term" value="P:phosphatidic acid biosynthetic process"/>
    <property type="evidence" value="ECO:0007669"/>
    <property type="project" value="TreeGrafter"/>
</dbReference>
<dbReference type="OrthoDB" id="9812274at2"/>
<dbReference type="SUPFAM" id="SSF69593">
    <property type="entry name" value="Glycerol-3-phosphate (1)-acyltransferase"/>
    <property type="match status" value="1"/>
</dbReference>
<dbReference type="GO" id="GO:0003841">
    <property type="term" value="F:1-acylglycerol-3-phosphate O-acyltransferase activity"/>
    <property type="evidence" value="ECO:0007669"/>
    <property type="project" value="TreeGrafter"/>
</dbReference>
<dbReference type="CDD" id="cd07989">
    <property type="entry name" value="LPLAT_AGPAT-like"/>
    <property type="match status" value="1"/>
</dbReference>
<accession>A0A3A1YSY6</accession>
<dbReference type="EMBL" id="NQYH01000007">
    <property type="protein sequence ID" value="RIY40745.1"/>
    <property type="molecule type" value="Genomic_DNA"/>
</dbReference>
<organism evidence="6 7">
    <name type="scientific">Neopusillimonas maritima</name>
    <dbReference type="NCBI Taxonomy" id="2026239"/>
    <lineage>
        <taxon>Bacteria</taxon>
        <taxon>Pseudomonadati</taxon>
        <taxon>Pseudomonadota</taxon>
        <taxon>Betaproteobacteria</taxon>
        <taxon>Burkholderiales</taxon>
        <taxon>Alcaligenaceae</taxon>
        <taxon>Neopusillimonas</taxon>
    </lineage>
</organism>
<dbReference type="PANTHER" id="PTHR10434">
    <property type="entry name" value="1-ACYL-SN-GLYCEROL-3-PHOSPHATE ACYLTRANSFERASE"/>
    <property type="match status" value="1"/>
</dbReference>
<evidence type="ECO:0000256" key="4">
    <source>
        <dbReference type="SAM" id="Phobius"/>
    </source>
</evidence>
<evidence type="ECO:0000259" key="5">
    <source>
        <dbReference type="SMART" id="SM00563"/>
    </source>
</evidence>
<protein>
    <submittedName>
        <fullName evidence="6">1-acyl-sn-glycerol-3-phosphate acyltransferase</fullName>
    </submittedName>
</protein>
<dbReference type="Proteomes" id="UP000266206">
    <property type="component" value="Unassembled WGS sequence"/>
</dbReference>
<proteinExistence type="predicted"/>
<feature type="transmembrane region" description="Helical" evidence="4">
    <location>
        <begin position="6"/>
        <end position="30"/>
    </location>
</feature>
<dbReference type="SMART" id="SM00563">
    <property type="entry name" value="PlsC"/>
    <property type="match status" value="1"/>
</dbReference>
<comment type="pathway">
    <text evidence="1">Lipid metabolism.</text>
</comment>
<gene>
    <name evidence="6" type="ORF">CJP73_09850</name>
</gene>
<name>A0A3A1YSY6_9BURK</name>
<keyword evidence="4" id="KW-0812">Transmembrane</keyword>
<evidence type="ECO:0000256" key="3">
    <source>
        <dbReference type="ARBA" id="ARBA00023315"/>
    </source>
</evidence>
<reference evidence="6 7" key="1">
    <citation type="submission" date="2017-08" db="EMBL/GenBank/DDBJ databases">
        <title>Pusillimonas indicus sp. nov., a member of the family Alcaligenaceae isolated from surface seawater.</title>
        <authorList>
            <person name="Li J."/>
        </authorList>
    </citation>
    <scope>NUCLEOTIDE SEQUENCE [LARGE SCALE GENOMIC DNA]</scope>
    <source>
        <strain evidence="6 7">L52-1-41</strain>
    </source>
</reference>
<dbReference type="AlphaFoldDB" id="A0A3A1YSY6"/>
<feature type="domain" description="Phospholipid/glycerol acyltransferase" evidence="5">
    <location>
        <begin position="71"/>
        <end position="186"/>
    </location>
</feature>
<dbReference type="PANTHER" id="PTHR10434:SF40">
    <property type="entry name" value="1-ACYL-SN-GLYCEROL-3-PHOSPHATE ACYLTRANSFERASE"/>
    <property type="match status" value="1"/>
</dbReference>
<keyword evidence="4" id="KW-1133">Transmembrane helix</keyword>
<dbReference type="RefSeq" id="WP_119516310.1">
    <property type="nucleotide sequence ID" value="NZ_NQYH01000007.1"/>
</dbReference>
<keyword evidence="2 6" id="KW-0808">Transferase</keyword>
<dbReference type="Pfam" id="PF01553">
    <property type="entry name" value="Acyltransferase"/>
    <property type="match status" value="1"/>
</dbReference>
<keyword evidence="3 6" id="KW-0012">Acyltransferase</keyword>
<dbReference type="InterPro" id="IPR002123">
    <property type="entry name" value="Plipid/glycerol_acylTrfase"/>
</dbReference>
<evidence type="ECO:0000256" key="2">
    <source>
        <dbReference type="ARBA" id="ARBA00022679"/>
    </source>
</evidence>
<evidence type="ECO:0000313" key="6">
    <source>
        <dbReference type="EMBL" id="RIY40745.1"/>
    </source>
</evidence>
<keyword evidence="4" id="KW-0472">Membrane</keyword>
<evidence type="ECO:0000313" key="7">
    <source>
        <dbReference type="Proteomes" id="UP000266206"/>
    </source>
</evidence>
<comment type="caution">
    <text evidence="6">The sequence shown here is derived from an EMBL/GenBank/DDBJ whole genome shotgun (WGS) entry which is preliminary data.</text>
</comment>
<evidence type="ECO:0000256" key="1">
    <source>
        <dbReference type="ARBA" id="ARBA00005189"/>
    </source>
</evidence>